<gene>
    <name evidence="6" type="ORF">E8K88_16580</name>
</gene>
<dbReference type="EMBL" id="SSWX01000031">
    <property type="protein sequence ID" value="THJ30888.1"/>
    <property type="molecule type" value="Genomic_DNA"/>
</dbReference>
<evidence type="ECO:0000256" key="2">
    <source>
        <dbReference type="ARBA" id="ARBA00022692"/>
    </source>
</evidence>
<evidence type="ECO:0000313" key="7">
    <source>
        <dbReference type="Proteomes" id="UP000306236"/>
    </source>
</evidence>
<dbReference type="SUPFAM" id="SSF103473">
    <property type="entry name" value="MFS general substrate transporter"/>
    <property type="match status" value="1"/>
</dbReference>
<dbReference type="GO" id="GO:0005886">
    <property type="term" value="C:plasma membrane"/>
    <property type="evidence" value="ECO:0007669"/>
    <property type="project" value="TreeGrafter"/>
</dbReference>
<dbReference type="OrthoDB" id="5314453at2"/>
<evidence type="ECO:0000313" key="6">
    <source>
        <dbReference type="EMBL" id="THJ30888.1"/>
    </source>
</evidence>
<dbReference type="PANTHER" id="PTHR23501">
    <property type="entry name" value="MAJOR FACILITATOR SUPERFAMILY"/>
    <property type="match status" value="1"/>
</dbReference>
<feature type="transmembrane region" description="Helical" evidence="5">
    <location>
        <begin position="106"/>
        <end position="127"/>
    </location>
</feature>
<evidence type="ECO:0000256" key="4">
    <source>
        <dbReference type="ARBA" id="ARBA00023136"/>
    </source>
</evidence>
<dbReference type="GO" id="GO:0022857">
    <property type="term" value="F:transmembrane transporter activity"/>
    <property type="evidence" value="ECO:0007669"/>
    <property type="project" value="TreeGrafter"/>
</dbReference>
<feature type="transmembrane region" description="Helical" evidence="5">
    <location>
        <begin position="334"/>
        <end position="357"/>
    </location>
</feature>
<accession>A0A4S5BMF8</accession>
<dbReference type="InterPro" id="IPR036259">
    <property type="entry name" value="MFS_trans_sf"/>
</dbReference>
<name>A0A4S5BMF8_9BURK</name>
<dbReference type="RefSeq" id="WP_136407793.1">
    <property type="nucleotide sequence ID" value="NZ_SSWX01000031.1"/>
</dbReference>
<comment type="subcellular location">
    <subcellularLocation>
        <location evidence="1">Membrane</location>
        <topology evidence="1">Multi-pass membrane protein</topology>
    </subcellularLocation>
</comment>
<feature type="transmembrane region" description="Helical" evidence="5">
    <location>
        <begin position="426"/>
        <end position="448"/>
    </location>
</feature>
<feature type="transmembrane region" description="Helical" evidence="5">
    <location>
        <begin position="133"/>
        <end position="154"/>
    </location>
</feature>
<feature type="transmembrane region" description="Helical" evidence="5">
    <location>
        <begin position="519"/>
        <end position="540"/>
    </location>
</feature>
<dbReference type="Gene3D" id="1.20.1250.20">
    <property type="entry name" value="MFS general substrate transporter like domains"/>
    <property type="match status" value="1"/>
</dbReference>
<protein>
    <submittedName>
        <fullName evidence="6">Transporter</fullName>
    </submittedName>
</protein>
<feature type="transmembrane region" description="Helical" evidence="5">
    <location>
        <begin position="397"/>
        <end position="419"/>
    </location>
</feature>
<keyword evidence="4 5" id="KW-0472">Membrane</keyword>
<feature type="transmembrane region" description="Helical" evidence="5">
    <location>
        <begin position="292"/>
        <end position="314"/>
    </location>
</feature>
<feature type="transmembrane region" description="Helical" evidence="5">
    <location>
        <begin position="80"/>
        <end position="99"/>
    </location>
</feature>
<feature type="transmembrane region" description="Helical" evidence="5">
    <location>
        <begin position="260"/>
        <end position="280"/>
    </location>
</feature>
<dbReference type="AlphaFoldDB" id="A0A4S5BMF8"/>
<sequence>MRDNAATASTNATTAAATKAAPGVAAAPTAPAAPAENTGIAWPYVLTSILLGLTQGLGMNLVNSNLPGIQGSLGATSAEASWLVAAYFATNIPATLLLAKIRYQFGLRWFADVTIGMYFILGLTHLLTNHLGSAIAIRAALGLASAPISSLTMLFMLQALPQAKALFAAIVAFGILQMGSPLSRIISEDLLINDQWQGLTYLTIALALLSLAAINIVRLRPMPTMQAFTRGDGMGFGLYAIGMALLIIVLAQASSHWWTATPWIGVCLATAFVCFGLYVYHEWNRPYPLIDLHWLTSPFMLRFIGAMFLFRTLQAQQTVGAVSFMNSLGFYNDQMHGLFMVIGAGTVFGFLLALAAIPSKRYSFFGEIALVVVFIVALMDGHATVLTRPDDLYVSQFLLAMAGSMFMAMALLQGFMHVVAGGMKHLISFIAVLTGGTSLASLFGQSMLSTYVQDRTRVHYAHLADGLSLSDPLVMQRLKQLQATPSMLSPDHATASQQAAASLTQQVTQQSVVMAYNDLSHAMAVLAAIGFFLFLAVKWYGWHRSAVSTSPATSPRAV</sequence>
<feature type="transmembrane region" description="Helical" evidence="5">
    <location>
        <begin position="198"/>
        <end position="216"/>
    </location>
</feature>
<proteinExistence type="predicted"/>
<reference evidence="6 7" key="1">
    <citation type="submission" date="2019-04" db="EMBL/GenBank/DDBJ databases">
        <title>Lampropedia sp YIM MLB12 draf genome.</title>
        <authorList>
            <person name="Wang Y.-X."/>
        </authorList>
    </citation>
    <scope>NUCLEOTIDE SEQUENCE [LARGE SCALE GENOMIC DNA]</scope>
    <source>
        <strain evidence="6 7">YIM MLB12</strain>
    </source>
</reference>
<evidence type="ECO:0000256" key="5">
    <source>
        <dbReference type="SAM" id="Phobius"/>
    </source>
</evidence>
<feature type="transmembrane region" description="Helical" evidence="5">
    <location>
        <begin position="236"/>
        <end position="254"/>
    </location>
</feature>
<keyword evidence="7" id="KW-1185">Reference proteome</keyword>
<comment type="caution">
    <text evidence="6">The sequence shown here is derived from an EMBL/GenBank/DDBJ whole genome shotgun (WGS) entry which is preliminary data.</text>
</comment>
<dbReference type="Proteomes" id="UP000306236">
    <property type="component" value="Unassembled WGS sequence"/>
</dbReference>
<organism evidence="6 7">
    <name type="scientific">Lampropedia aestuarii</name>
    <dbReference type="NCBI Taxonomy" id="2562762"/>
    <lineage>
        <taxon>Bacteria</taxon>
        <taxon>Pseudomonadati</taxon>
        <taxon>Pseudomonadota</taxon>
        <taxon>Betaproteobacteria</taxon>
        <taxon>Burkholderiales</taxon>
        <taxon>Comamonadaceae</taxon>
        <taxon>Lampropedia</taxon>
    </lineage>
</organism>
<evidence type="ECO:0000256" key="1">
    <source>
        <dbReference type="ARBA" id="ARBA00004141"/>
    </source>
</evidence>
<keyword evidence="2 5" id="KW-0812">Transmembrane</keyword>
<feature type="transmembrane region" description="Helical" evidence="5">
    <location>
        <begin position="166"/>
        <end position="186"/>
    </location>
</feature>
<keyword evidence="3 5" id="KW-1133">Transmembrane helix</keyword>
<evidence type="ECO:0000256" key="3">
    <source>
        <dbReference type="ARBA" id="ARBA00022989"/>
    </source>
</evidence>
<feature type="transmembrane region" description="Helical" evidence="5">
    <location>
        <begin position="364"/>
        <end position="385"/>
    </location>
</feature>